<feature type="region of interest" description="Disordered" evidence="1">
    <location>
        <begin position="156"/>
        <end position="227"/>
    </location>
</feature>
<gene>
    <name evidence="2" type="ORF">TCAP_03635</name>
</gene>
<feature type="compositionally biased region" description="Basic and acidic residues" evidence="1">
    <location>
        <begin position="201"/>
        <end position="215"/>
    </location>
</feature>
<dbReference type="PANTHER" id="PTHR40642">
    <property type="entry name" value="YALI0F31295P"/>
    <property type="match status" value="1"/>
</dbReference>
<sequence length="227" mass="25418">MKYPSGLRKVAVVSGACVRGRCKVARDTAGPLHAPSSVFTRRKKSQSYTLPRPCPIHNMAAAKWQMPLGGPPISPEDWAAFAQSHFSPEAVADFGQTFQNPAAFQQRHQQAEYNGWAEEDDLGYYEDGVTRTLTDEQIEMFRQSELRELRRLQAKGLTPQSATPQEGSANDARQSPPQRQEANVPRSTRDTTKKKKGAKSARCEAKPDLRKRTWDVVEQGLDTLDYD</sequence>
<proteinExistence type="predicted"/>
<evidence type="ECO:0000313" key="2">
    <source>
        <dbReference type="EMBL" id="PNY26448.1"/>
    </source>
</evidence>
<keyword evidence="3" id="KW-1185">Reference proteome</keyword>
<comment type="caution">
    <text evidence="2">The sequence shown here is derived from an EMBL/GenBank/DDBJ whole genome shotgun (WGS) entry which is preliminary data.</text>
</comment>
<dbReference type="PANTHER" id="PTHR40642:SF1">
    <property type="entry name" value="YALI0F31295P"/>
    <property type="match status" value="1"/>
</dbReference>
<accession>A0A2K3QFW7</accession>
<dbReference type="Proteomes" id="UP000236621">
    <property type="component" value="Unassembled WGS sequence"/>
</dbReference>
<dbReference type="AlphaFoldDB" id="A0A2K3QFW7"/>
<organism evidence="2 3">
    <name type="scientific">Tolypocladium capitatum</name>
    <dbReference type="NCBI Taxonomy" id="45235"/>
    <lineage>
        <taxon>Eukaryota</taxon>
        <taxon>Fungi</taxon>
        <taxon>Dikarya</taxon>
        <taxon>Ascomycota</taxon>
        <taxon>Pezizomycotina</taxon>
        <taxon>Sordariomycetes</taxon>
        <taxon>Hypocreomycetidae</taxon>
        <taxon>Hypocreales</taxon>
        <taxon>Ophiocordycipitaceae</taxon>
        <taxon>Tolypocladium</taxon>
    </lineage>
</organism>
<dbReference type="InterPro" id="IPR024526">
    <property type="entry name" value="DUF3807"/>
</dbReference>
<name>A0A2K3QFW7_9HYPO</name>
<dbReference type="EMBL" id="NRSZ01000551">
    <property type="protein sequence ID" value="PNY26448.1"/>
    <property type="molecule type" value="Genomic_DNA"/>
</dbReference>
<evidence type="ECO:0000313" key="3">
    <source>
        <dbReference type="Proteomes" id="UP000236621"/>
    </source>
</evidence>
<reference evidence="2 3" key="1">
    <citation type="submission" date="2017-08" db="EMBL/GenBank/DDBJ databases">
        <title>Harnessing the power of phylogenomics to disentangle the directionality and signatures of interkingdom host jumping in the parasitic fungal genus Tolypocladium.</title>
        <authorList>
            <person name="Quandt C.A."/>
            <person name="Patterson W."/>
            <person name="Spatafora J.W."/>
        </authorList>
    </citation>
    <scope>NUCLEOTIDE SEQUENCE [LARGE SCALE GENOMIC DNA]</scope>
    <source>
        <strain evidence="2 3">CBS 113982</strain>
    </source>
</reference>
<dbReference type="Pfam" id="PF12720">
    <property type="entry name" value="DUF3807"/>
    <property type="match status" value="1"/>
</dbReference>
<feature type="compositionally biased region" description="Polar residues" evidence="1">
    <location>
        <begin position="158"/>
        <end position="181"/>
    </location>
</feature>
<dbReference type="OrthoDB" id="10254671at2759"/>
<protein>
    <submittedName>
        <fullName evidence="2">Uncharacterized protein</fullName>
    </submittedName>
</protein>
<evidence type="ECO:0000256" key="1">
    <source>
        <dbReference type="SAM" id="MobiDB-lite"/>
    </source>
</evidence>